<evidence type="ECO:0000256" key="7">
    <source>
        <dbReference type="SAM" id="Phobius"/>
    </source>
</evidence>
<name>A0A2V2W1G8_TRYCR</name>
<feature type="transmembrane region" description="Helical" evidence="7">
    <location>
        <begin position="361"/>
        <end position="380"/>
    </location>
</feature>
<gene>
    <name evidence="8" type="ORF">C4B63_2g744</name>
</gene>
<dbReference type="VEuPathDB" id="TriTrypDB:TCDM_00152"/>
<dbReference type="GO" id="GO:0005794">
    <property type="term" value="C:Golgi apparatus"/>
    <property type="evidence" value="ECO:0007669"/>
    <property type="project" value="TreeGrafter"/>
</dbReference>
<dbReference type="InterPro" id="IPR005045">
    <property type="entry name" value="CDC50/LEM3_fam"/>
</dbReference>
<evidence type="ECO:0000256" key="3">
    <source>
        <dbReference type="ARBA" id="ARBA00022692"/>
    </source>
</evidence>
<evidence type="ECO:0000313" key="9">
    <source>
        <dbReference type="Proteomes" id="UP000246121"/>
    </source>
</evidence>
<dbReference type="AlphaFoldDB" id="A0A2V2W1G8"/>
<dbReference type="GO" id="GO:0005886">
    <property type="term" value="C:plasma membrane"/>
    <property type="evidence" value="ECO:0007669"/>
    <property type="project" value="TreeGrafter"/>
</dbReference>
<keyword evidence="4 7" id="KW-1133">Transmembrane helix</keyword>
<proteinExistence type="inferred from homology"/>
<dbReference type="VEuPathDB" id="TriTrypDB:TcCL_ESM00033"/>
<dbReference type="VEuPathDB" id="TriTrypDB:TCSYLVIO_005806"/>
<dbReference type="PIRSF" id="PIRSF015840">
    <property type="entry name" value="DUF284_TM_euk"/>
    <property type="match status" value="1"/>
</dbReference>
<comment type="caution">
    <text evidence="8">The sequence shown here is derived from an EMBL/GenBank/DDBJ whole genome shotgun (WGS) entry which is preliminary data.</text>
</comment>
<keyword evidence="3 7" id="KW-0812">Transmembrane</keyword>
<dbReference type="PANTHER" id="PTHR10926">
    <property type="entry name" value="CELL CYCLE CONTROL PROTEIN 50"/>
    <property type="match status" value="1"/>
</dbReference>
<dbReference type="VEuPathDB" id="TriTrypDB:Tc_MARK_4434"/>
<dbReference type="VEuPathDB" id="TriTrypDB:ECC02_001364"/>
<sequence>MPQGGRGPMVLLKQQRLPAWQPILTPPHVALAFFLLSILFIPLGVFVTLMNKQAKEVTVRYDHIHRCTITHNTGAFIYEGNNMTFKTGCMTEVSFDITEKLKAPVYLYYELTRFYQNHRRYSISRNDEQLAGKAVRYLPDTSPLTIPGDIYGISGTPIKYVDGSVLRYKDFLYVPAGLIAWSIFNDTFTLYTEATNGGTPRKLICNATDFSKGNNLPLNGSESENMCVKKGIAWYTDVEYKFKAPDLEAKNRFWTAAKELYTGKVPTPELSNDDFFNKGWYAGELGHAIPVTTDEDFMVWMRPASLPSFRKLHRVINVDLPPGKYVMVIGEHFDVSSFGGTKSFALATLSFLGGKNVWLEALYFSLGGFSVVFAVVLLLVHRFSGDRASKAIDELIQK</sequence>
<feature type="transmembrane region" description="Helical" evidence="7">
    <location>
        <begin position="29"/>
        <end position="50"/>
    </location>
</feature>
<dbReference type="VEuPathDB" id="TriTrypDB:TcYC6_0069540"/>
<evidence type="ECO:0000256" key="2">
    <source>
        <dbReference type="ARBA" id="ARBA00009457"/>
    </source>
</evidence>
<comment type="subcellular location">
    <subcellularLocation>
        <location evidence="1">Membrane</location>
        <topology evidence="1">Multi-pass membrane protein</topology>
    </subcellularLocation>
</comment>
<evidence type="ECO:0000256" key="5">
    <source>
        <dbReference type="ARBA" id="ARBA00023136"/>
    </source>
</evidence>
<organism evidence="8 9">
    <name type="scientific">Trypanosoma cruzi</name>
    <dbReference type="NCBI Taxonomy" id="5693"/>
    <lineage>
        <taxon>Eukaryota</taxon>
        <taxon>Discoba</taxon>
        <taxon>Euglenozoa</taxon>
        <taxon>Kinetoplastea</taxon>
        <taxon>Metakinetoplastina</taxon>
        <taxon>Trypanosomatida</taxon>
        <taxon>Trypanosomatidae</taxon>
        <taxon>Trypanosoma</taxon>
        <taxon>Schizotrypanum</taxon>
    </lineage>
</organism>
<dbReference type="VEuPathDB" id="TriTrypDB:BCY84_14108"/>
<dbReference type="EMBL" id="PRFA01000002">
    <property type="protein sequence ID" value="PWV02470.1"/>
    <property type="molecule type" value="Genomic_DNA"/>
</dbReference>
<dbReference type="VEuPathDB" id="TriTrypDB:C4B63_2g744"/>
<evidence type="ECO:0000256" key="4">
    <source>
        <dbReference type="ARBA" id="ARBA00022989"/>
    </source>
</evidence>
<dbReference type="PANTHER" id="PTHR10926:SF0">
    <property type="entry name" value="CDC50, ISOFORM A"/>
    <property type="match status" value="1"/>
</dbReference>
<accession>A0A2V2W1G8</accession>
<dbReference type="VEuPathDB" id="TriTrypDB:TcBrA4_0061920"/>
<evidence type="ECO:0000256" key="1">
    <source>
        <dbReference type="ARBA" id="ARBA00004141"/>
    </source>
</evidence>
<evidence type="ECO:0000256" key="6">
    <source>
        <dbReference type="PIRNR" id="PIRNR015840"/>
    </source>
</evidence>
<protein>
    <recommendedName>
        <fullName evidence="10">LEM3 (Ligand-effect modulator 3) family / CDC50 family</fullName>
    </recommendedName>
</protein>
<dbReference type="VEuPathDB" id="TriTrypDB:TcG_00590"/>
<dbReference type="VEuPathDB" id="TriTrypDB:TcCLB.510665.4"/>
<dbReference type="VEuPathDB" id="TriTrypDB:TcCLB.507011.180"/>
<keyword evidence="5 6" id="KW-0472">Membrane</keyword>
<dbReference type="Proteomes" id="UP000246121">
    <property type="component" value="Unassembled WGS sequence"/>
</dbReference>
<dbReference type="GO" id="GO:0005783">
    <property type="term" value="C:endoplasmic reticulum"/>
    <property type="evidence" value="ECO:0007669"/>
    <property type="project" value="TreeGrafter"/>
</dbReference>
<comment type="similarity">
    <text evidence="2 6">Belongs to the CDC50/LEM3 family.</text>
</comment>
<dbReference type="Pfam" id="PF03381">
    <property type="entry name" value="CDC50"/>
    <property type="match status" value="1"/>
</dbReference>
<reference evidence="8 9" key="1">
    <citation type="journal article" date="2018" name="Microb. Genom.">
        <title>Expanding an expanded genome: long-read sequencing of Trypanosoma cruzi.</title>
        <authorList>
            <person name="Berna L."/>
            <person name="Rodriguez M."/>
            <person name="Chiribao M.L."/>
            <person name="Parodi-Talice A."/>
            <person name="Pita S."/>
            <person name="Rijo G."/>
            <person name="Alvarez-Valin F."/>
            <person name="Robello C."/>
        </authorList>
    </citation>
    <scope>NUCLEOTIDE SEQUENCE [LARGE SCALE GENOMIC DNA]</scope>
    <source>
        <strain evidence="8 9">Dm28c</strain>
    </source>
</reference>
<evidence type="ECO:0008006" key="10">
    <source>
        <dbReference type="Google" id="ProtNLM"/>
    </source>
</evidence>
<dbReference type="VEuPathDB" id="TriTrypDB:C3747_71g101"/>
<evidence type="ECO:0000313" key="8">
    <source>
        <dbReference type="EMBL" id="PWV02470.1"/>
    </source>
</evidence>